<dbReference type="OrthoDB" id="5603731at2"/>
<dbReference type="eggNOG" id="ENOG5033DNI">
    <property type="taxonomic scope" value="Bacteria"/>
</dbReference>
<dbReference type="STRING" id="1547445.LO80_09230"/>
<accession>A0A097ERZ7</accession>
<keyword evidence="1" id="KW-0732">Signal</keyword>
<sequence length="339" mass="38626">MRFFYCKTLLFILCGIAISSCSTTHEYNPNFTPEVKKVSDKEIMHSTPAWFSSNQSNSENTLYGFGSGDNLGQATKSALSDMVQRLQVTVSTTTSFQNISSNDNISQKLIQQVTTQTAEVNIPNYTVVNQQIPGDTYYIELQINKDQTIHDLQKLILNNTRQAQQLLINAENKSSLDRFNISQKVNNNLKIIKSSLRTLVILSPEIDIEQQMQALNNIDNKLLNLKRTIQIFIDKQNSGFFYDSLEKYLKINNYSLTMQKDYANIYITLKLKDYNNLNKDDKYCIDTKVELQATDNISGELSPKSYTIKACSKQGRISAIDKAVEIFYSQLNNAESIYL</sequence>
<dbReference type="PROSITE" id="PS51257">
    <property type="entry name" value="PROKAR_LIPOPROTEIN"/>
    <property type="match status" value="1"/>
</dbReference>
<dbReference type="AlphaFoldDB" id="A0A097ERZ7"/>
<feature type="domain" description="Lipoprotein LPP20-like" evidence="2">
    <location>
        <begin position="48"/>
        <end position="143"/>
    </location>
</feature>
<feature type="chain" id="PRO_5001930136" description="Lipoprotein LPP20-like domain-containing protein" evidence="1">
    <location>
        <begin position="25"/>
        <end position="339"/>
    </location>
</feature>
<dbReference type="Proteomes" id="UP000029672">
    <property type="component" value="Chromosome"/>
</dbReference>
<keyword evidence="4" id="KW-1185">Reference proteome</keyword>
<reference evidence="3 4" key="1">
    <citation type="submission" date="2014-10" db="EMBL/GenBank/DDBJ databases">
        <title>Whole genome sequence of Francisella endociliophora strain FSC1006, isolated from a laboratory culture of the marine ciliate Euplotes raikovi.</title>
        <authorList>
            <person name="Granberg M."/>
            <person name="Backman S."/>
            <person name="Lundmark E."/>
            <person name="Nilsson E."/>
            <person name="Karlsson E."/>
            <person name="Thelaus J."/>
            <person name="Ohrman C."/>
            <person name="Larkeryd A."/>
            <person name="Stenberg P."/>
        </authorList>
    </citation>
    <scope>NUCLEOTIDE SEQUENCE [LARGE SCALE GENOMIC DNA]</scope>
    <source>
        <strain evidence="3 4">FSC1006</strain>
    </source>
</reference>
<dbReference type="EMBL" id="CP009574">
    <property type="protein sequence ID" value="AIT10339.1"/>
    <property type="molecule type" value="Genomic_DNA"/>
</dbReference>
<evidence type="ECO:0000259" key="2">
    <source>
        <dbReference type="Pfam" id="PF02169"/>
    </source>
</evidence>
<dbReference type="KEGG" id="frf:LO80_09230"/>
<dbReference type="HOGENOM" id="CLU_810748_0_0_6"/>
<feature type="signal peptide" evidence="1">
    <location>
        <begin position="1"/>
        <end position="24"/>
    </location>
</feature>
<evidence type="ECO:0000313" key="4">
    <source>
        <dbReference type="Proteomes" id="UP000029672"/>
    </source>
</evidence>
<proteinExistence type="predicted"/>
<organism evidence="3 4">
    <name type="scientific">Candidatus Francisella endociliophora</name>
    <dbReference type="NCBI Taxonomy" id="653937"/>
    <lineage>
        <taxon>Bacteria</taxon>
        <taxon>Pseudomonadati</taxon>
        <taxon>Pseudomonadota</taxon>
        <taxon>Gammaproteobacteria</taxon>
        <taxon>Thiotrichales</taxon>
        <taxon>Francisellaceae</taxon>
        <taxon>Francisella</taxon>
    </lineage>
</organism>
<gene>
    <name evidence="3" type="ORF">LO80_09230</name>
</gene>
<dbReference type="InterPro" id="IPR024952">
    <property type="entry name" value="LPP20-like_dom"/>
</dbReference>
<protein>
    <recommendedName>
        <fullName evidence="2">Lipoprotein LPP20-like domain-containing protein</fullName>
    </recommendedName>
</protein>
<dbReference type="Gene3D" id="3.10.28.20">
    <property type="entry name" value="Acetamidase/Formamidase-like domains"/>
    <property type="match status" value="1"/>
</dbReference>
<evidence type="ECO:0000256" key="1">
    <source>
        <dbReference type="SAM" id="SignalP"/>
    </source>
</evidence>
<evidence type="ECO:0000313" key="3">
    <source>
        <dbReference type="EMBL" id="AIT10339.1"/>
    </source>
</evidence>
<dbReference type="Pfam" id="PF02169">
    <property type="entry name" value="LPP20"/>
    <property type="match status" value="1"/>
</dbReference>
<name>A0A097ERZ7_9GAMM</name>